<proteinExistence type="predicted"/>
<sequence length="195" mass="23080">MYYEVLDCKPSHLEMSAIWINDLNPWKYPTPCQYHYSDAWTEHYKNMLSGNIKESFIVDEDFCDADIACHAHLTNQSGICVYGKPIKDVFPAIPDKDFWNSISSDIVEYDFHSYNPRYFASNILILGRILSFKIEKRILSKYEGGIWTLNYVPEKFQYIIDNAMKEWYSEETGLEYKKEDLDELRHLLINEIQDC</sequence>
<evidence type="ECO:0000313" key="3">
    <source>
        <dbReference type="EMBL" id="ABX43540.1"/>
    </source>
</evidence>
<dbReference type="Pfam" id="PF13427">
    <property type="entry name" value="AadA_C"/>
    <property type="match status" value="1"/>
</dbReference>
<protein>
    <recommendedName>
        <fullName evidence="2">Adenylyltransferase AadA C-terminal domain-containing protein</fullName>
    </recommendedName>
</protein>
<organism evidence="3 4">
    <name type="scientific">Lachnoclostridium phytofermentans (strain ATCC 700394 / DSM 18823 / ISDg)</name>
    <name type="common">Clostridium phytofermentans</name>
    <dbReference type="NCBI Taxonomy" id="357809"/>
    <lineage>
        <taxon>Bacteria</taxon>
        <taxon>Bacillati</taxon>
        <taxon>Bacillota</taxon>
        <taxon>Clostridia</taxon>
        <taxon>Lachnospirales</taxon>
        <taxon>Lachnospiraceae</taxon>
    </lineage>
</organism>
<name>A9KRP6_LACP7</name>
<evidence type="ECO:0000313" key="4">
    <source>
        <dbReference type="Proteomes" id="UP000000370"/>
    </source>
</evidence>
<dbReference type="InterPro" id="IPR025184">
    <property type="entry name" value="AadA_C"/>
</dbReference>
<accession>A9KRP6</accession>
<dbReference type="STRING" id="357809.Cphy_3186"/>
<dbReference type="KEGG" id="cpy:Cphy_3186"/>
<keyword evidence="4" id="KW-1185">Reference proteome</keyword>
<dbReference type="eggNOG" id="COG1708">
    <property type="taxonomic scope" value="Bacteria"/>
</dbReference>
<evidence type="ECO:0000259" key="2">
    <source>
        <dbReference type="Pfam" id="PF13427"/>
    </source>
</evidence>
<reference evidence="4" key="1">
    <citation type="submission" date="2007-11" db="EMBL/GenBank/DDBJ databases">
        <title>Complete genome sequence of Clostridium phytofermentans ISDg.</title>
        <authorList>
            <person name="Leschine S.B."/>
            <person name="Warnick T.A."/>
            <person name="Blanchard J.L."/>
            <person name="Schnell D.J."/>
            <person name="Petit E.L."/>
            <person name="LaTouf W.G."/>
            <person name="Copeland A."/>
            <person name="Lucas S."/>
            <person name="Lapidus A."/>
            <person name="Barry K."/>
            <person name="Glavina del Rio T."/>
            <person name="Dalin E."/>
            <person name="Tice H."/>
            <person name="Pitluck S."/>
            <person name="Kiss H."/>
            <person name="Brettin T."/>
            <person name="Bruce D."/>
            <person name="Detter J.C."/>
            <person name="Han C."/>
            <person name="Kuske C."/>
            <person name="Schmutz J."/>
            <person name="Larimer F."/>
            <person name="Land M."/>
            <person name="Hauser L."/>
            <person name="Kyrpides N."/>
            <person name="Kim E.A."/>
            <person name="Richardson P."/>
        </authorList>
    </citation>
    <scope>NUCLEOTIDE SEQUENCE [LARGE SCALE GENOMIC DNA]</scope>
    <source>
        <strain evidence="4">ATCC 700394 / DSM 18823 / ISDg</strain>
    </source>
</reference>
<gene>
    <name evidence="3" type="ordered locus">Cphy_3186</name>
</gene>
<dbReference type="Proteomes" id="UP000000370">
    <property type="component" value="Chromosome"/>
</dbReference>
<dbReference type="GO" id="GO:0016740">
    <property type="term" value="F:transferase activity"/>
    <property type="evidence" value="ECO:0007669"/>
    <property type="project" value="UniProtKB-KW"/>
</dbReference>
<feature type="domain" description="Adenylyltransferase AadA C-terminal" evidence="2">
    <location>
        <begin position="88"/>
        <end position="190"/>
    </location>
</feature>
<dbReference type="AlphaFoldDB" id="A9KRP6"/>
<evidence type="ECO:0000256" key="1">
    <source>
        <dbReference type="ARBA" id="ARBA00022679"/>
    </source>
</evidence>
<keyword evidence="1" id="KW-0808">Transferase</keyword>
<dbReference type="EMBL" id="CP000885">
    <property type="protein sequence ID" value="ABX43540.1"/>
    <property type="molecule type" value="Genomic_DNA"/>
</dbReference>
<dbReference type="HOGENOM" id="CLU_071584_1_0_9"/>